<evidence type="ECO:0000313" key="3">
    <source>
        <dbReference type="EMBL" id="KAK8854062.1"/>
    </source>
</evidence>
<dbReference type="PANTHER" id="PTHR23159:SF31">
    <property type="entry name" value="CENTROSOME-ASSOCIATED PROTEIN CEP250 ISOFORM X1"/>
    <property type="match status" value="1"/>
</dbReference>
<dbReference type="PANTHER" id="PTHR23159">
    <property type="entry name" value="CENTROSOMAL PROTEIN 2"/>
    <property type="match status" value="1"/>
</dbReference>
<comment type="caution">
    <text evidence="3">The sequence shown here is derived from an EMBL/GenBank/DDBJ whole genome shotgun (WGS) entry which is preliminary data.</text>
</comment>
<keyword evidence="1" id="KW-0175">Coiled coil</keyword>
<feature type="region of interest" description="Disordered" evidence="2">
    <location>
        <begin position="1"/>
        <end position="33"/>
    </location>
</feature>
<feature type="coiled-coil region" evidence="1">
    <location>
        <begin position="48"/>
        <end position="265"/>
    </location>
</feature>
<evidence type="ECO:0000313" key="4">
    <source>
        <dbReference type="Proteomes" id="UP001470230"/>
    </source>
</evidence>
<sequence length="663" mass="77093">MKQTFQSSLGPNSGVTKSSTNIQSLSNMSSSADKDTLIDEMQTKIGDLLKTNQEIVILKKENDSLKQQISINQSQFQSEKETYIKEIEQLKIEIQKHIENEENMMSINEKLKASKIKKTNQLNELQSECLKLQEIIEQTNLKSSEKIEKLKRIISQKDELTNEMQIQINDLKTENSVNSNAFAQQQAEFERISEESVEFQNQVENLEKKSKQQIRTIKTLNKQINDKENSINSLNQTISDLQKENESFEEQITNKTNEMNSLEQKCAKIIKYCKVSDIDELFEHIKKKRHEGKMLKKAIKTSQAILTESQETLQKEMLEKEEKISKINELNEETNQLKNELTSRIETLEKDLERLNCSINHLNRRDVIGRTISKVNKMMINRFQKITFTINNQIEEPTLKSLIHASLMLNRWKQLCGTKKEYANDCRNWWWLGKNDGPEKKDEIIEAIQKYIKDINDEKETNAKLNQELADLRTQNDGKDNLIQQQEEKIKTMNTTINEQSQTIESKVNREDFDAIYNKYTQIKKYMKAILEEVKAKDNKIQELSAMLISAQQGNENNMTQIEKTNSDLAEIQATNEKLQDELELVYSALNEKSRELLLLERKLSFEASENELLHSHIKSVSIDNQRLNPYARDVATFQKCDESDLSQRLQKMANNLSGTLCD</sequence>
<reference evidence="3 4" key="1">
    <citation type="submission" date="2024-04" db="EMBL/GenBank/DDBJ databases">
        <title>Tritrichomonas musculus Genome.</title>
        <authorList>
            <person name="Alves-Ferreira E."/>
            <person name="Grigg M."/>
            <person name="Lorenzi H."/>
            <person name="Galac M."/>
        </authorList>
    </citation>
    <scope>NUCLEOTIDE SEQUENCE [LARGE SCALE GENOMIC DNA]</scope>
    <source>
        <strain evidence="3 4">EAF2021</strain>
    </source>
</reference>
<protein>
    <recommendedName>
        <fullName evidence="5">Viral A-type inclusion protein</fullName>
    </recommendedName>
</protein>
<feature type="compositionally biased region" description="Polar residues" evidence="2">
    <location>
        <begin position="1"/>
        <end position="31"/>
    </location>
</feature>
<feature type="coiled-coil region" evidence="1">
    <location>
        <begin position="527"/>
        <end position="596"/>
    </location>
</feature>
<feature type="coiled-coil region" evidence="1">
    <location>
        <begin position="448"/>
        <end position="503"/>
    </location>
</feature>
<dbReference type="Proteomes" id="UP001470230">
    <property type="component" value="Unassembled WGS sequence"/>
</dbReference>
<evidence type="ECO:0000256" key="2">
    <source>
        <dbReference type="SAM" id="MobiDB-lite"/>
    </source>
</evidence>
<gene>
    <name evidence="3" type="ORF">M9Y10_016613</name>
</gene>
<keyword evidence="4" id="KW-1185">Reference proteome</keyword>
<dbReference type="EMBL" id="JAPFFF010000021">
    <property type="protein sequence ID" value="KAK8854062.1"/>
    <property type="molecule type" value="Genomic_DNA"/>
</dbReference>
<feature type="coiled-coil region" evidence="1">
    <location>
        <begin position="310"/>
        <end position="365"/>
    </location>
</feature>
<evidence type="ECO:0000256" key="1">
    <source>
        <dbReference type="SAM" id="Coils"/>
    </source>
</evidence>
<organism evidence="3 4">
    <name type="scientific">Tritrichomonas musculus</name>
    <dbReference type="NCBI Taxonomy" id="1915356"/>
    <lineage>
        <taxon>Eukaryota</taxon>
        <taxon>Metamonada</taxon>
        <taxon>Parabasalia</taxon>
        <taxon>Tritrichomonadida</taxon>
        <taxon>Tritrichomonadidae</taxon>
        <taxon>Tritrichomonas</taxon>
    </lineage>
</organism>
<name>A0ABR2HWP1_9EUKA</name>
<evidence type="ECO:0008006" key="5">
    <source>
        <dbReference type="Google" id="ProtNLM"/>
    </source>
</evidence>
<proteinExistence type="predicted"/>
<accession>A0ABR2HWP1</accession>